<sequence>MYTWFVAVRIRSNCTSYKENHKNSPSYPEVNDNCTRQLLHSICLYKYPYSHAELSSNYPPLVKEKENDSIDKPIACTASATSAHVVLSRLVSTYSL</sequence>
<gene>
    <name evidence="1" type="ORF">RRG08_027165</name>
</gene>
<dbReference type="AlphaFoldDB" id="A0AAE1B4E0"/>
<dbReference type="Proteomes" id="UP001283361">
    <property type="component" value="Unassembled WGS sequence"/>
</dbReference>
<organism evidence="1 2">
    <name type="scientific">Elysia crispata</name>
    <name type="common">lettuce slug</name>
    <dbReference type="NCBI Taxonomy" id="231223"/>
    <lineage>
        <taxon>Eukaryota</taxon>
        <taxon>Metazoa</taxon>
        <taxon>Spiralia</taxon>
        <taxon>Lophotrochozoa</taxon>
        <taxon>Mollusca</taxon>
        <taxon>Gastropoda</taxon>
        <taxon>Heterobranchia</taxon>
        <taxon>Euthyneura</taxon>
        <taxon>Panpulmonata</taxon>
        <taxon>Sacoglossa</taxon>
        <taxon>Placobranchoidea</taxon>
        <taxon>Plakobranchidae</taxon>
        <taxon>Elysia</taxon>
    </lineage>
</organism>
<evidence type="ECO:0000313" key="2">
    <source>
        <dbReference type="Proteomes" id="UP001283361"/>
    </source>
</evidence>
<comment type="caution">
    <text evidence="1">The sequence shown here is derived from an EMBL/GenBank/DDBJ whole genome shotgun (WGS) entry which is preliminary data.</text>
</comment>
<dbReference type="EMBL" id="JAWDGP010000545">
    <property type="protein sequence ID" value="KAK3799659.1"/>
    <property type="molecule type" value="Genomic_DNA"/>
</dbReference>
<name>A0AAE1B4E0_9GAST</name>
<accession>A0AAE1B4E0</accession>
<evidence type="ECO:0000313" key="1">
    <source>
        <dbReference type="EMBL" id="KAK3799659.1"/>
    </source>
</evidence>
<protein>
    <submittedName>
        <fullName evidence="1">Uncharacterized protein</fullName>
    </submittedName>
</protein>
<keyword evidence="2" id="KW-1185">Reference proteome</keyword>
<proteinExistence type="predicted"/>
<reference evidence="1" key="1">
    <citation type="journal article" date="2023" name="G3 (Bethesda)">
        <title>A reference genome for the long-term kleptoplast-retaining sea slug Elysia crispata morphotype clarki.</title>
        <authorList>
            <person name="Eastman K.E."/>
            <person name="Pendleton A.L."/>
            <person name="Shaikh M.A."/>
            <person name="Suttiyut T."/>
            <person name="Ogas R."/>
            <person name="Tomko P."/>
            <person name="Gavelis G."/>
            <person name="Widhalm J.R."/>
            <person name="Wisecaver J.H."/>
        </authorList>
    </citation>
    <scope>NUCLEOTIDE SEQUENCE</scope>
    <source>
        <strain evidence="1">ECLA1</strain>
    </source>
</reference>